<reference evidence="1 2" key="1">
    <citation type="journal article" date="2019" name="Nat. Ecol. Evol.">
        <title>Megaphylogeny resolves global patterns of mushroom evolution.</title>
        <authorList>
            <person name="Varga T."/>
            <person name="Krizsan K."/>
            <person name="Foldi C."/>
            <person name="Dima B."/>
            <person name="Sanchez-Garcia M."/>
            <person name="Sanchez-Ramirez S."/>
            <person name="Szollosi G.J."/>
            <person name="Szarkandi J.G."/>
            <person name="Papp V."/>
            <person name="Albert L."/>
            <person name="Andreopoulos W."/>
            <person name="Angelini C."/>
            <person name="Antonin V."/>
            <person name="Barry K.W."/>
            <person name="Bougher N.L."/>
            <person name="Buchanan P."/>
            <person name="Buyck B."/>
            <person name="Bense V."/>
            <person name="Catcheside P."/>
            <person name="Chovatia M."/>
            <person name="Cooper J."/>
            <person name="Damon W."/>
            <person name="Desjardin D."/>
            <person name="Finy P."/>
            <person name="Geml J."/>
            <person name="Haridas S."/>
            <person name="Hughes K."/>
            <person name="Justo A."/>
            <person name="Karasinski D."/>
            <person name="Kautmanova I."/>
            <person name="Kiss B."/>
            <person name="Kocsube S."/>
            <person name="Kotiranta H."/>
            <person name="LaButti K.M."/>
            <person name="Lechner B.E."/>
            <person name="Liimatainen K."/>
            <person name="Lipzen A."/>
            <person name="Lukacs Z."/>
            <person name="Mihaltcheva S."/>
            <person name="Morgado L.N."/>
            <person name="Niskanen T."/>
            <person name="Noordeloos M.E."/>
            <person name="Ohm R.A."/>
            <person name="Ortiz-Santana B."/>
            <person name="Ovrebo C."/>
            <person name="Racz N."/>
            <person name="Riley R."/>
            <person name="Savchenko A."/>
            <person name="Shiryaev A."/>
            <person name="Soop K."/>
            <person name="Spirin V."/>
            <person name="Szebenyi C."/>
            <person name="Tomsovsky M."/>
            <person name="Tulloss R.E."/>
            <person name="Uehling J."/>
            <person name="Grigoriev I.V."/>
            <person name="Vagvolgyi C."/>
            <person name="Papp T."/>
            <person name="Martin F.M."/>
            <person name="Miettinen O."/>
            <person name="Hibbett D.S."/>
            <person name="Nagy L.G."/>
        </authorList>
    </citation>
    <scope>NUCLEOTIDE SEQUENCE [LARGE SCALE GENOMIC DNA]</scope>
    <source>
        <strain evidence="1 2">NL-1719</strain>
    </source>
</reference>
<organism evidence="1 2">
    <name type="scientific">Pluteus cervinus</name>
    <dbReference type="NCBI Taxonomy" id="181527"/>
    <lineage>
        <taxon>Eukaryota</taxon>
        <taxon>Fungi</taxon>
        <taxon>Dikarya</taxon>
        <taxon>Basidiomycota</taxon>
        <taxon>Agaricomycotina</taxon>
        <taxon>Agaricomycetes</taxon>
        <taxon>Agaricomycetidae</taxon>
        <taxon>Agaricales</taxon>
        <taxon>Pluteineae</taxon>
        <taxon>Pluteaceae</taxon>
        <taxon>Pluteus</taxon>
    </lineage>
</organism>
<proteinExistence type="predicted"/>
<evidence type="ECO:0000313" key="1">
    <source>
        <dbReference type="EMBL" id="TFK63515.1"/>
    </source>
</evidence>
<keyword evidence="2" id="KW-1185">Reference proteome</keyword>
<dbReference type="EMBL" id="ML208519">
    <property type="protein sequence ID" value="TFK63515.1"/>
    <property type="molecule type" value="Genomic_DNA"/>
</dbReference>
<name>A0ACD3ADJ1_9AGAR</name>
<accession>A0ACD3ADJ1</accession>
<protein>
    <submittedName>
        <fullName evidence="1">Uncharacterized protein</fullName>
    </submittedName>
</protein>
<sequence>MSVPAMSILQPSSTVSPQAALAAEINFTDHLSQLDHVEHGRYLLQKYYLLQPDPSNASSHQDFVEFVKQLWVVGPVL</sequence>
<evidence type="ECO:0000313" key="2">
    <source>
        <dbReference type="Proteomes" id="UP000308600"/>
    </source>
</evidence>
<gene>
    <name evidence="1" type="ORF">BDN72DRAFT_847564</name>
</gene>
<dbReference type="Proteomes" id="UP000308600">
    <property type="component" value="Unassembled WGS sequence"/>
</dbReference>